<sequence length="921" mass="102262">MQPNTQTTTSADANAAQPNPTQFPNINDNSIFPPSLPRQRAAEAPPPPSLLRKKGKTQSERQLRNKQSPKADMEMADVEGTTTPNTNLPPPTIEHPNPTPNTPLATPNHAAANPAPDTTGNGNQEETDDKETDSSDGDSDNQESVYGLTPTNSELAELEFKEMAKQKAADEEARKAAKSKVVPHIPIPPAGPGKDQMGSSLIPPPPIIPPAVPINTFANIVGAAPPIPPTTQPQPHIVPPPNPPNTQNMLALSSFRLPTQTQNDENALNLTPSAQDPDPLIPSPPNGYPLICIDTHHVIYAIIRNTAHIWETEATPMEDKIVAFFHGDEPLPNANYRRGEDMSEMIRKALPHADFRISPPPLITGLTSHQRNALLNQRTLATSTRALHFSKLIPPLTDFAFFLTDYNVPADKESFIQEVYEMVTGCMTGQLQESLPAFLVKNHDALTAQLNITDPQSQFLTMIQYIFEETSIEGQWIGKGQNKRPVFAVYMPTPTLDTTKHKKWLKLVKGVSYWTTKAGMAHVVDSMNCNGCKAINHSTNSCPFLEVPGFPSFYSNLLRGTQAPQAPTPNINATPGPSTSCLLDLIPDNEKHQTAGKRGGRGRDITLSAREIQNLSSVHDPIEREGEVGTAGGSTRSLEESERDMDKHTQAPKALDTDTSWEKEIRSPNYPMPLHPTDEPDTSMALDPPNTDDREEEITQSLPDTTQVPMHKRNAKPNFKKTKANIHAFTLNMNGGGSTSTENKWRHINQITPTEERPPECGQKIQALRDKYNLIDQWRHENPTTREYTYKQAKNDEPSQSRLDRIYLQNNLAETSFEWKMEHSGIDSDHKMVSVKIEILNAPYIGKGRWALPTFILKDKDTMNKVKELGHEALTKMELVNFLNDQTIQHIHNEFKDKVKAVAREAVRKKIPKIKAQIESK</sequence>
<feature type="compositionally biased region" description="Low complexity" evidence="1">
    <location>
        <begin position="102"/>
        <end position="119"/>
    </location>
</feature>
<feature type="region of interest" description="Disordered" evidence="1">
    <location>
        <begin position="1"/>
        <end position="196"/>
    </location>
</feature>
<accession>A0A409YY66</accession>
<dbReference type="STRING" id="181874.A0A409YY66"/>
<organism evidence="2 3">
    <name type="scientific">Panaeolus cyanescens</name>
    <dbReference type="NCBI Taxonomy" id="181874"/>
    <lineage>
        <taxon>Eukaryota</taxon>
        <taxon>Fungi</taxon>
        <taxon>Dikarya</taxon>
        <taxon>Basidiomycota</taxon>
        <taxon>Agaricomycotina</taxon>
        <taxon>Agaricomycetes</taxon>
        <taxon>Agaricomycetidae</taxon>
        <taxon>Agaricales</taxon>
        <taxon>Agaricineae</taxon>
        <taxon>Galeropsidaceae</taxon>
        <taxon>Panaeolus</taxon>
    </lineage>
</organism>
<dbReference type="SUPFAM" id="SSF56219">
    <property type="entry name" value="DNase I-like"/>
    <property type="match status" value="1"/>
</dbReference>
<dbReference type="OrthoDB" id="3129852at2759"/>
<dbReference type="Proteomes" id="UP000284842">
    <property type="component" value="Unassembled WGS sequence"/>
</dbReference>
<dbReference type="Gene3D" id="3.60.10.10">
    <property type="entry name" value="Endonuclease/exonuclease/phosphatase"/>
    <property type="match status" value="1"/>
</dbReference>
<feature type="compositionally biased region" description="Basic and acidic residues" evidence="1">
    <location>
        <begin position="637"/>
        <end position="649"/>
    </location>
</feature>
<reference evidence="2 3" key="1">
    <citation type="journal article" date="2018" name="Evol. Lett.">
        <title>Horizontal gene cluster transfer increased hallucinogenic mushroom diversity.</title>
        <authorList>
            <person name="Reynolds H.T."/>
            <person name="Vijayakumar V."/>
            <person name="Gluck-Thaler E."/>
            <person name="Korotkin H.B."/>
            <person name="Matheny P.B."/>
            <person name="Slot J.C."/>
        </authorList>
    </citation>
    <scope>NUCLEOTIDE SEQUENCE [LARGE SCALE GENOMIC DNA]</scope>
    <source>
        <strain evidence="2 3">2629</strain>
    </source>
</reference>
<feature type="region of interest" description="Disordered" evidence="1">
    <location>
        <begin position="615"/>
        <end position="696"/>
    </location>
</feature>
<evidence type="ECO:0000313" key="2">
    <source>
        <dbReference type="EMBL" id="PPR07908.1"/>
    </source>
</evidence>
<evidence type="ECO:0000256" key="1">
    <source>
        <dbReference type="SAM" id="MobiDB-lite"/>
    </source>
</evidence>
<keyword evidence="3" id="KW-1185">Reference proteome</keyword>
<gene>
    <name evidence="2" type="ORF">CVT24_000592</name>
</gene>
<feature type="compositionally biased region" description="Acidic residues" evidence="1">
    <location>
        <begin position="125"/>
        <end position="141"/>
    </location>
</feature>
<evidence type="ECO:0008006" key="4">
    <source>
        <dbReference type="Google" id="ProtNLM"/>
    </source>
</evidence>
<evidence type="ECO:0000313" key="3">
    <source>
        <dbReference type="Proteomes" id="UP000284842"/>
    </source>
</evidence>
<dbReference type="AlphaFoldDB" id="A0A409YY66"/>
<feature type="compositionally biased region" description="Basic and acidic residues" evidence="1">
    <location>
        <begin position="158"/>
        <end position="175"/>
    </location>
</feature>
<dbReference type="InParanoid" id="A0A409YY66"/>
<feature type="compositionally biased region" description="Polar residues" evidence="1">
    <location>
        <begin position="1"/>
        <end position="32"/>
    </location>
</feature>
<dbReference type="EMBL" id="NHTK01000287">
    <property type="protein sequence ID" value="PPR07908.1"/>
    <property type="molecule type" value="Genomic_DNA"/>
</dbReference>
<proteinExistence type="predicted"/>
<protein>
    <recommendedName>
        <fullName evidence="4">Endonuclease/exonuclease/phosphatase domain-containing protein</fullName>
    </recommendedName>
</protein>
<dbReference type="InterPro" id="IPR036691">
    <property type="entry name" value="Endo/exonu/phosph_ase_sf"/>
</dbReference>
<comment type="caution">
    <text evidence="2">The sequence shown here is derived from an EMBL/GenBank/DDBJ whole genome shotgun (WGS) entry which is preliminary data.</text>
</comment>
<feature type="compositionally biased region" description="Pro residues" evidence="1">
    <location>
        <begin position="87"/>
        <end position="101"/>
    </location>
</feature>
<feature type="compositionally biased region" description="Basic and acidic residues" evidence="1">
    <location>
        <begin position="57"/>
        <end position="73"/>
    </location>
</feature>
<name>A0A409YY66_9AGAR</name>